<feature type="compositionally biased region" description="Basic residues" evidence="1">
    <location>
        <begin position="127"/>
        <end position="146"/>
    </location>
</feature>
<evidence type="ECO:0000256" key="1">
    <source>
        <dbReference type="SAM" id="MobiDB-lite"/>
    </source>
</evidence>
<organism evidence="3 4">
    <name type="scientific">Streptomyces vastus</name>
    <dbReference type="NCBI Taxonomy" id="285451"/>
    <lineage>
        <taxon>Bacteria</taxon>
        <taxon>Bacillati</taxon>
        <taxon>Actinomycetota</taxon>
        <taxon>Actinomycetes</taxon>
        <taxon>Kitasatosporales</taxon>
        <taxon>Streptomycetaceae</taxon>
        <taxon>Streptomyces</taxon>
    </lineage>
</organism>
<feature type="domain" description="Putative regulatory protein FmdB zinc ribbon" evidence="2">
    <location>
        <begin position="1"/>
        <end position="39"/>
    </location>
</feature>
<dbReference type="SMART" id="SM00834">
    <property type="entry name" value="CxxC_CXXC_SSSS"/>
    <property type="match status" value="1"/>
</dbReference>
<dbReference type="Proteomes" id="UP001500151">
    <property type="component" value="Unassembled WGS sequence"/>
</dbReference>
<evidence type="ECO:0000313" key="3">
    <source>
        <dbReference type="EMBL" id="GAA2619381.1"/>
    </source>
</evidence>
<feature type="region of interest" description="Disordered" evidence="1">
    <location>
        <begin position="82"/>
        <end position="165"/>
    </location>
</feature>
<reference evidence="3 4" key="1">
    <citation type="journal article" date="2019" name="Int. J. Syst. Evol. Microbiol.">
        <title>The Global Catalogue of Microorganisms (GCM) 10K type strain sequencing project: providing services to taxonomists for standard genome sequencing and annotation.</title>
        <authorList>
            <consortium name="The Broad Institute Genomics Platform"/>
            <consortium name="The Broad Institute Genome Sequencing Center for Infectious Disease"/>
            <person name="Wu L."/>
            <person name="Ma J."/>
        </authorList>
    </citation>
    <scope>NUCLEOTIDE SEQUENCE [LARGE SCALE GENOMIC DNA]</scope>
    <source>
        <strain evidence="3 4">JCM 4524</strain>
    </source>
</reference>
<proteinExistence type="predicted"/>
<evidence type="ECO:0000313" key="4">
    <source>
        <dbReference type="Proteomes" id="UP001500151"/>
    </source>
</evidence>
<comment type="caution">
    <text evidence="3">The sequence shown here is derived from an EMBL/GenBank/DDBJ whole genome shotgun (WGS) entry which is preliminary data.</text>
</comment>
<gene>
    <name evidence="3" type="ORF">GCM10010307_01890</name>
</gene>
<protein>
    <recommendedName>
        <fullName evidence="2">Putative regulatory protein FmdB zinc ribbon domain-containing protein</fullName>
    </recommendedName>
</protein>
<feature type="compositionally biased region" description="Basic and acidic residues" evidence="1">
    <location>
        <begin position="82"/>
        <end position="111"/>
    </location>
</feature>
<evidence type="ECO:0000259" key="2">
    <source>
        <dbReference type="SMART" id="SM00834"/>
    </source>
</evidence>
<dbReference type="RefSeq" id="WP_344386799.1">
    <property type="nucleotide sequence ID" value="NZ_BAAASJ010000002.1"/>
</dbReference>
<accession>A0ABN3Q9J2</accession>
<name>A0ABN3Q9J2_9ACTN</name>
<sequence>MAIYDLKCPSGHRHEVIQSFTAPMPDCPVCGAPTSKVPSVFGLAGTAKLPPSAESMPQTWRGTYEGDRDYVTHLRRTAEARRRLEDAHPELAGDRRPIVAHEGRFEQRPLRAGDPMPGVGAGETHVHSHPHTQTHGHGHGHTHGPGHTHGQPPGQGGEPAPPSSQ</sequence>
<keyword evidence="4" id="KW-1185">Reference proteome</keyword>
<dbReference type="EMBL" id="BAAASJ010000002">
    <property type="protein sequence ID" value="GAA2619381.1"/>
    <property type="molecule type" value="Genomic_DNA"/>
</dbReference>
<dbReference type="InterPro" id="IPR013429">
    <property type="entry name" value="Regulatory_FmdB_Zinc_ribbon"/>
</dbReference>